<dbReference type="EMBL" id="CP019454">
    <property type="protein sequence ID" value="AUW93898.1"/>
    <property type="molecule type" value="Genomic_DNA"/>
</dbReference>
<accession>A0ABN5GZN9</accession>
<dbReference type="PROSITE" id="PS00061">
    <property type="entry name" value="ADH_SHORT"/>
    <property type="match status" value="1"/>
</dbReference>
<gene>
    <name evidence="4" type="ORF">BXT84_08025</name>
</gene>
<dbReference type="InterPro" id="IPR002347">
    <property type="entry name" value="SDR_fam"/>
</dbReference>
<evidence type="ECO:0000259" key="3">
    <source>
        <dbReference type="SMART" id="SM00822"/>
    </source>
</evidence>
<evidence type="ECO:0000256" key="2">
    <source>
        <dbReference type="ARBA" id="ARBA00023002"/>
    </source>
</evidence>
<evidence type="ECO:0000256" key="1">
    <source>
        <dbReference type="ARBA" id="ARBA00006484"/>
    </source>
</evidence>
<reference evidence="4 5" key="1">
    <citation type="journal article" date="2019" name="Sci. Rep.">
        <title>Sulfobacillus thermotolerans: new insights into resistance and metabolic capacities of acidophilic chemolithotrophs.</title>
        <authorList>
            <person name="Panyushkina A.E."/>
            <person name="Babenko V.V."/>
            <person name="Nikitina A.S."/>
            <person name="Selezneva O.V."/>
            <person name="Tsaplina I.A."/>
            <person name="Letarova M.A."/>
            <person name="Kostryukova E.S."/>
            <person name="Letarov A.V."/>
        </authorList>
    </citation>
    <scope>NUCLEOTIDE SEQUENCE [LARGE SCALE GENOMIC DNA]</scope>
    <source>
        <strain evidence="4 5">Kr1</strain>
    </source>
</reference>
<keyword evidence="2" id="KW-0560">Oxidoreductase</keyword>
<dbReference type="InterPro" id="IPR020904">
    <property type="entry name" value="Sc_DH/Rdtase_CS"/>
</dbReference>
<keyword evidence="5" id="KW-1185">Reference proteome</keyword>
<dbReference type="InterPro" id="IPR057326">
    <property type="entry name" value="KR_dom"/>
</dbReference>
<dbReference type="InterPro" id="IPR036291">
    <property type="entry name" value="NAD(P)-bd_dom_sf"/>
</dbReference>
<feature type="domain" description="Ketoreductase" evidence="3">
    <location>
        <begin position="3"/>
        <end position="184"/>
    </location>
</feature>
<dbReference type="CDD" id="cd05233">
    <property type="entry name" value="SDR_c"/>
    <property type="match status" value="1"/>
</dbReference>
<dbReference type="RefSeq" id="WP_158246189.1">
    <property type="nucleotide sequence ID" value="NZ_CP133983.1"/>
</dbReference>
<dbReference type="Proteomes" id="UP000325292">
    <property type="component" value="Chromosome"/>
</dbReference>
<evidence type="ECO:0000313" key="4">
    <source>
        <dbReference type="EMBL" id="AUW93898.1"/>
    </source>
</evidence>
<name>A0ABN5GZN9_9FIRM</name>
<dbReference type="PRINTS" id="PR00081">
    <property type="entry name" value="GDHRDH"/>
</dbReference>
<dbReference type="PANTHER" id="PTHR42760:SF133">
    <property type="entry name" value="3-OXOACYL-[ACYL-CARRIER-PROTEIN] REDUCTASE"/>
    <property type="match status" value="1"/>
</dbReference>
<evidence type="ECO:0000313" key="5">
    <source>
        <dbReference type="Proteomes" id="UP000325292"/>
    </source>
</evidence>
<comment type="similarity">
    <text evidence="1">Belongs to the short-chain dehydrogenases/reductases (SDR) family.</text>
</comment>
<dbReference type="SMART" id="SM00822">
    <property type="entry name" value="PKS_KR"/>
    <property type="match status" value="1"/>
</dbReference>
<dbReference type="Gene3D" id="3.40.50.720">
    <property type="entry name" value="NAD(P)-binding Rossmann-like Domain"/>
    <property type="match status" value="1"/>
</dbReference>
<dbReference type="PANTHER" id="PTHR42760">
    <property type="entry name" value="SHORT-CHAIN DEHYDROGENASES/REDUCTASES FAMILY MEMBER"/>
    <property type="match status" value="1"/>
</dbReference>
<sequence length="244" mass="26395">MARIVVITGGNRGLGQALVTKFSLQGDHVAVLDIAPTPDDETQQMLEGHQGQYLPCDVRDRLAVEVAIQHITETMGPIDVLVNNVGALHVAEFMQMTDDEWQRMFDVNVKGLFTVTQRVARDMIAREQGTIVNIASMSGKMAIPGQSAYGAAKAAVIHLTKVLALELGVYHIRVNSVCPGILFTDVGHRNMVQLSARKDWKERSALKRLGTPDDVAEVVAFLASPAAGYMTGQAINVTGGMVMD</sequence>
<organism evidence="4 5">
    <name type="scientific">Sulfobacillus thermotolerans</name>
    <dbReference type="NCBI Taxonomy" id="338644"/>
    <lineage>
        <taxon>Bacteria</taxon>
        <taxon>Bacillati</taxon>
        <taxon>Bacillota</taxon>
        <taxon>Clostridia</taxon>
        <taxon>Eubacteriales</taxon>
        <taxon>Clostridiales Family XVII. Incertae Sedis</taxon>
        <taxon>Sulfobacillus</taxon>
    </lineage>
</organism>
<protein>
    <recommendedName>
        <fullName evidence="3">Ketoreductase domain-containing protein</fullName>
    </recommendedName>
</protein>
<dbReference type="NCBIfam" id="NF005559">
    <property type="entry name" value="PRK07231.1"/>
    <property type="match status" value="1"/>
</dbReference>
<dbReference type="SUPFAM" id="SSF51735">
    <property type="entry name" value="NAD(P)-binding Rossmann-fold domains"/>
    <property type="match status" value="1"/>
</dbReference>
<proteinExistence type="inferred from homology"/>
<dbReference type="PRINTS" id="PR00080">
    <property type="entry name" value="SDRFAMILY"/>
</dbReference>
<dbReference type="Pfam" id="PF13561">
    <property type="entry name" value="adh_short_C2"/>
    <property type="match status" value="1"/>
</dbReference>